<feature type="compositionally biased region" description="Pro residues" evidence="1">
    <location>
        <begin position="51"/>
        <end position="64"/>
    </location>
</feature>
<feature type="compositionally biased region" description="Low complexity" evidence="1">
    <location>
        <begin position="330"/>
        <end position="347"/>
    </location>
</feature>
<accession>A0A6G1HD67</accession>
<feature type="compositionally biased region" description="Low complexity" evidence="1">
    <location>
        <begin position="30"/>
        <end position="50"/>
    </location>
</feature>
<proteinExistence type="predicted"/>
<organism evidence="2 3">
    <name type="scientific">Aulographum hederae CBS 113979</name>
    <dbReference type="NCBI Taxonomy" id="1176131"/>
    <lineage>
        <taxon>Eukaryota</taxon>
        <taxon>Fungi</taxon>
        <taxon>Dikarya</taxon>
        <taxon>Ascomycota</taxon>
        <taxon>Pezizomycotina</taxon>
        <taxon>Dothideomycetes</taxon>
        <taxon>Pleosporomycetidae</taxon>
        <taxon>Aulographales</taxon>
        <taxon>Aulographaceae</taxon>
    </lineage>
</organism>
<feature type="compositionally biased region" description="Polar residues" evidence="1">
    <location>
        <begin position="100"/>
        <end position="115"/>
    </location>
</feature>
<feature type="region of interest" description="Disordered" evidence="1">
    <location>
        <begin position="1"/>
        <end position="193"/>
    </location>
</feature>
<protein>
    <submittedName>
        <fullName evidence="2">Uncharacterized protein</fullName>
    </submittedName>
</protein>
<feature type="compositionally biased region" description="Polar residues" evidence="1">
    <location>
        <begin position="171"/>
        <end position="181"/>
    </location>
</feature>
<name>A0A6G1HD67_9PEZI</name>
<feature type="compositionally biased region" description="Basic and acidic residues" evidence="1">
    <location>
        <begin position="88"/>
        <end position="98"/>
    </location>
</feature>
<dbReference type="EMBL" id="ML977140">
    <property type="protein sequence ID" value="KAF1990992.1"/>
    <property type="molecule type" value="Genomic_DNA"/>
</dbReference>
<feature type="region of interest" description="Disordered" evidence="1">
    <location>
        <begin position="300"/>
        <end position="347"/>
    </location>
</feature>
<dbReference type="Proteomes" id="UP000800041">
    <property type="component" value="Unassembled WGS sequence"/>
</dbReference>
<gene>
    <name evidence="2" type="ORF">K402DRAFT_450667</name>
</gene>
<reference evidence="2" key="1">
    <citation type="journal article" date="2020" name="Stud. Mycol.">
        <title>101 Dothideomycetes genomes: a test case for predicting lifestyles and emergence of pathogens.</title>
        <authorList>
            <person name="Haridas S."/>
            <person name="Albert R."/>
            <person name="Binder M."/>
            <person name="Bloem J."/>
            <person name="Labutti K."/>
            <person name="Salamov A."/>
            <person name="Andreopoulos B."/>
            <person name="Baker S."/>
            <person name="Barry K."/>
            <person name="Bills G."/>
            <person name="Bluhm B."/>
            <person name="Cannon C."/>
            <person name="Castanera R."/>
            <person name="Culley D."/>
            <person name="Daum C."/>
            <person name="Ezra D."/>
            <person name="Gonzalez J."/>
            <person name="Henrissat B."/>
            <person name="Kuo A."/>
            <person name="Liang C."/>
            <person name="Lipzen A."/>
            <person name="Lutzoni F."/>
            <person name="Magnuson J."/>
            <person name="Mondo S."/>
            <person name="Nolan M."/>
            <person name="Ohm R."/>
            <person name="Pangilinan J."/>
            <person name="Park H.-J."/>
            <person name="Ramirez L."/>
            <person name="Alfaro M."/>
            <person name="Sun H."/>
            <person name="Tritt A."/>
            <person name="Yoshinaga Y."/>
            <person name="Zwiers L.-H."/>
            <person name="Turgeon B."/>
            <person name="Goodwin S."/>
            <person name="Spatafora J."/>
            <person name="Crous P."/>
            <person name="Grigoriev I."/>
        </authorList>
    </citation>
    <scope>NUCLEOTIDE SEQUENCE</scope>
    <source>
        <strain evidence="2">CBS 113979</strain>
    </source>
</reference>
<feature type="compositionally biased region" description="Polar residues" evidence="1">
    <location>
        <begin position="15"/>
        <end position="29"/>
    </location>
</feature>
<feature type="region of interest" description="Disordered" evidence="1">
    <location>
        <begin position="238"/>
        <end position="279"/>
    </location>
</feature>
<sequence>MAGTSQDHLLDIFNRTPSRSGERSATTGNRFFSTDFTRSRTTPTKRTATPLPSPSPITPPPTPDSPTINKKMAKLSKNKTSTRSGWELFKRSSVKEGKSPTPSDDGSSTHSTRGTSPARPLSSASSTRTLPAEDENARPITPSATPNHPTITVVSASPLQQMEAAFMDASETLSKDPNASPTAKDILSHSPGRHSTLPAVQLVSESPPTTLKSLPITQRTVSTPTPVSSLKIDQQFGNQKAQAAVDASKDAEQQASPSNKSHERYIDSTRRRSERIKSISDNGITIPGLAVAVAATSTSRHKSSASEPLIDLDHANIPPSPRDPSKRYSESPPSSNKSDVSSDTSDASTAALINGVSSAEYSRIEDNWKPGMPSNFRAPAPDARTTTNYGEGIHFLAHTGIRLQAWQRWVCSECSCETHWENKTCSNMQCVKPRTPEDRPIVGYIGIGGYNDMMR</sequence>
<evidence type="ECO:0000313" key="2">
    <source>
        <dbReference type="EMBL" id="KAF1990992.1"/>
    </source>
</evidence>
<keyword evidence="3" id="KW-1185">Reference proteome</keyword>
<feature type="compositionally biased region" description="Polar residues" evidence="1">
    <location>
        <begin position="142"/>
        <end position="160"/>
    </location>
</feature>
<evidence type="ECO:0000256" key="1">
    <source>
        <dbReference type="SAM" id="MobiDB-lite"/>
    </source>
</evidence>
<dbReference type="AlphaFoldDB" id="A0A6G1HD67"/>
<evidence type="ECO:0000313" key="3">
    <source>
        <dbReference type="Proteomes" id="UP000800041"/>
    </source>
</evidence>
<feature type="compositionally biased region" description="Basic and acidic residues" evidence="1">
    <location>
        <begin position="260"/>
        <end position="278"/>
    </location>
</feature>